<proteinExistence type="predicted"/>
<evidence type="ECO:0000256" key="1">
    <source>
        <dbReference type="SAM" id="Phobius"/>
    </source>
</evidence>
<gene>
    <name evidence="4" type="ORF">PCOR1329_LOCUS55237</name>
</gene>
<keyword evidence="1" id="KW-0472">Membrane</keyword>
<evidence type="ECO:0000313" key="4">
    <source>
        <dbReference type="EMBL" id="CAK0868649.1"/>
    </source>
</evidence>
<keyword evidence="2" id="KW-0732">Signal</keyword>
<dbReference type="Gene3D" id="1.10.287.70">
    <property type="match status" value="1"/>
</dbReference>
<dbReference type="EMBL" id="CAUYUJ010016768">
    <property type="protein sequence ID" value="CAK0868649.1"/>
    <property type="molecule type" value="Genomic_DNA"/>
</dbReference>
<keyword evidence="5" id="KW-1185">Reference proteome</keyword>
<dbReference type="Proteomes" id="UP001189429">
    <property type="component" value="Unassembled WGS sequence"/>
</dbReference>
<feature type="transmembrane region" description="Helical" evidence="1">
    <location>
        <begin position="398"/>
        <end position="417"/>
    </location>
</feature>
<organism evidence="4 5">
    <name type="scientific">Prorocentrum cordatum</name>
    <dbReference type="NCBI Taxonomy" id="2364126"/>
    <lineage>
        <taxon>Eukaryota</taxon>
        <taxon>Sar</taxon>
        <taxon>Alveolata</taxon>
        <taxon>Dinophyceae</taxon>
        <taxon>Prorocentrales</taxon>
        <taxon>Prorocentraceae</taxon>
        <taxon>Prorocentrum</taxon>
    </lineage>
</organism>
<reference evidence="4" key="1">
    <citation type="submission" date="2023-10" db="EMBL/GenBank/DDBJ databases">
        <authorList>
            <person name="Chen Y."/>
            <person name="Shah S."/>
            <person name="Dougan E. K."/>
            <person name="Thang M."/>
            <person name="Chan C."/>
        </authorList>
    </citation>
    <scope>NUCLEOTIDE SEQUENCE [LARGE SCALE GENOMIC DNA]</scope>
</reference>
<protein>
    <recommendedName>
        <fullName evidence="3">Ionotropic glutamate receptor C-terminal domain-containing protein</fullName>
    </recommendedName>
</protein>
<evidence type="ECO:0000259" key="3">
    <source>
        <dbReference type="Pfam" id="PF00060"/>
    </source>
</evidence>
<evidence type="ECO:0000256" key="2">
    <source>
        <dbReference type="SAM" id="SignalP"/>
    </source>
</evidence>
<accession>A0ABN9V749</accession>
<feature type="transmembrane region" description="Helical" evidence="1">
    <location>
        <begin position="429"/>
        <end position="451"/>
    </location>
</feature>
<evidence type="ECO:0000313" key="5">
    <source>
        <dbReference type="Proteomes" id="UP001189429"/>
    </source>
</evidence>
<dbReference type="InterPro" id="IPR018247">
    <property type="entry name" value="EF_Hand_1_Ca_BS"/>
</dbReference>
<name>A0ABN9V749_9DINO</name>
<dbReference type="InterPro" id="IPR001320">
    <property type="entry name" value="Iontro_rcpt_C"/>
</dbReference>
<feature type="domain" description="Ionotropic glutamate receptor C-terminal" evidence="3">
    <location>
        <begin position="368"/>
        <end position="594"/>
    </location>
</feature>
<dbReference type="PROSITE" id="PS00018">
    <property type="entry name" value="EF_HAND_1"/>
    <property type="match status" value="1"/>
</dbReference>
<feature type="transmembrane region" description="Helical" evidence="1">
    <location>
        <begin position="368"/>
        <end position="386"/>
    </location>
</feature>
<keyword evidence="1" id="KW-0812">Transmembrane</keyword>
<dbReference type="Pfam" id="PF00060">
    <property type="entry name" value="Lig_chan"/>
    <property type="match status" value="1"/>
</dbReference>
<keyword evidence="1" id="KW-1133">Transmembrane helix</keyword>
<feature type="signal peptide" evidence="2">
    <location>
        <begin position="1"/>
        <end position="23"/>
    </location>
</feature>
<comment type="caution">
    <text evidence="4">The sequence shown here is derived from an EMBL/GenBank/DDBJ whole genome shotgun (WGS) entry which is preliminary data.</text>
</comment>
<feature type="chain" id="PRO_5046924716" description="Ionotropic glutamate receptor C-terminal domain-containing protein" evidence="2">
    <location>
        <begin position="24"/>
        <end position="650"/>
    </location>
</feature>
<sequence length="650" mass="70477">MAPRRSSKLPLAAFAGAARVAAAAAGASASTPPALSWRRTGRSVPASSWDGDGDGAISAPELLAAADLLGLGLGAARGLGASSPGPGGVNLVPRAEVGPDAAYVNCPCIDHVADASWAALVAPYVPPGRRSELRAADGAVFPRSYGSAACRAWDEGTGFMGLCDRATPPRFCQQKWCFVDEKNCGRTDVKSSRSLPGLSYSYETCGNIGAYSHMFNVTSFLPLHLPYINIQEDRRASHGKRLVIISKSPSTPIKALKALLMMGAAVLDVLNVPLTSVRYRDISSPSIREDGLSMYTDCVSDIALGNMDMCMGDWWFTLERINLGVPFVPVYHEDIRLLLRKGQRRAKGLQQYRYRMNLLTSAIKPFDYKLWACIVVGMFSASLVMAVMERAKQEKRVVFGEAVYLASSSFVSFSSAYSPKTPGGKVMGFGVSFFLTIVGASFTANTAQFFVQEAAHDRYHSLRDVLDDGKPICISGGIALKKILVSRYGERLAELGEVKPESELFTLPPSECFGWIAQTNIVIDAWSTYRTDACEYEFVGETLFQFFLGYYVCSELFHPTMYAVSKLRYNGTWSSIHGQVWPKSTGCNSKTRTGPMQLTADHMFGPNAGLLICCLVSLSLHVFSQTARKVRGISALTELEDSSSADAHGD</sequence>